<dbReference type="PANTHER" id="PTHR33979:SF2">
    <property type="entry name" value="PEPTIDASE M50B-LIKE-DOMAIN-CONTAINING PROTEIN"/>
    <property type="match status" value="1"/>
</dbReference>
<dbReference type="EMBL" id="JBBXJM010000001">
    <property type="protein sequence ID" value="KAL1413124.1"/>
    <property type="molecule type" value="Genomic_DNA"/>
</dbReference>
<dbReference type="Proteomes" id="UP001565368">
    <property type="component" value="Unassembled WGS sequence"/>
</dbReference>
<evidence type="ECO:0000313" key="4">
    <source>
        <dbReference type="Proteomes" id="UP001565368"/>
    </source>
</evidence>
<feature type="transmembrane region" description="Helical" evidence="2">
    <location>
        <begin position="39"/>
        <end position="58"/>
    </location>
</feature>
<gene>
    <name evidence="3" type="ORF">Q8F55_000873</name>
</gene>
<dbReference type="Pfam" id="PF13398">
    <property type="entry name" value="Peptidase_M50B"/>
    <property type="match status" value="2"/>
</dbReference>
<keyword evidence="2" id="KW-0472">Membrane</keyword>
<dbReference type="InterPro" id="IPR049500">
    <property type="entry name" value="Peptidase_M50B-like"/>
</dbReference>
<keyword evidence="2" id="KW-1133">Transmembrane helix</keyword>
<keyword evidence="4" id="KW-1185">Reference proteome</keyword>
<keyword evidence="2" id="KW-0812">Transmembrane</keyword>
<dbReference type="GeneID" id="95981916"/>
<comment type="caution">
    <text evidence="3">The sequence shown here is derived from an EMBL/GenBank/DDBJ whole genome shotgun (WGS) entry which is preliminary data.</text>
</comment>
<feature type="transmembrane region" description="Helical" evidence="2">
    <location>
        <begin position="147"/>
        <end position="174"/>
    </location>
</feature>
<dbReference type="RefSeq" id="XP_069213068.1">
    <property type="nucleotide sequence ID" value="XM_069349524.1"/>
</dbReference>
<evidence type="ECO:0000256" key="1">
    <source>
        <dbReference type="SAM" id="MobiDB-lite"/>
    </source>
</evidence>
<proteinExistence type="predicted"/>
<sequence>MAPPTPIPAPQAAHGASLTPNHFRPSAREAPLTPEAHTIIAACIYIPVALVAWNLPVVRDALAGLKLFVVGAHELFHLAVGVVCGGQVTTVCIDPNDGGATTMTNLMRTTPRLYAGPGPLTYAQLHWSPAAVATLTAGYVGSSALGFCYVFAAFDIVASKVASFTIAVGLLVPIIRADHWIAYASIIASEALLIGLWFGDHGNALRFYGILHLFYTVWDYVDERLFDKRNTSDCTEFAGMLGWSPDVWAIVWFCWESALFVTAIIAGIVVFQKTPEKMYADAAGFLPT</sequence>
<feature type="transmembrane region" description="Helical" evidence="2">
    <location>
        <begin position="180"/>
        <end position="198"/>
    </location>
</feature>
<name>A0ABR3QEJ7_9TREE</name>
<feature type="transmembrane region" description="Helical" evidence="2">
    <location>
        <begin position="247"/>
        <end position="271"/>
    </location>
</feature>
<evidence type="ECO:0000256" key="2">
    <source>
        <dbReference type="SAM" id="Phobius"/>
    </source>
</evidence>
<dbReference type="PANTHER" id="PTHR33979">
    <property type="entry name" value="OS02G0221600 PROTEIN"/>
    <property type="match status" value="1"/>
</dbReference>
<feature type="region of interest" description="Disordered" evidence="1">
    <location>
        <begin position="1"/>
        <end position="28"/>
    </location>
</feature>
<feature type="transmembrane region" description="Helical" evidence="2">
    <location>
        <begin position="205"/>
        <end position="221"/>
    </location>
</feature>
<evidence type="ECO:0000313" key="3">
    <source>
        <dbReference type="EMBL" id="KAL1413124.1"/>
    </source>
</evidence>
<accession>A0ABR3QEJ7</accession>
<protein>
    <recommendedName>
        <fullName evidence="5">Peptidase M50B-like-domain-containing protein</fullName>
    </recommendedName>
</protein>
<evidence type="ECO:0008006" key="5">
    <source>
        <dbReference type="Google" id="ProtNLM"/>
    </source>
</evidence>
<organism evidence="3 4">
    <name type="scientific">Vanrija albida</name>
    <dbReference type="NCBI Taxonomy" id="181172"/>
    <lineage>
        <taxon>Eukaryota</taxon>
        <taxon>Fungi</taxon>
        <taxon>Dikarya</taxon>
        <taxon>Basidiomycota</taxon>
        <taxon>Agaricomycotina</taxon>
        <taxon>Tremellomycetes</taxon>
        <taxon>Trichosporonales</taxon>
        <taxon>Trichosporonaceae</taxon>
        <taxon>Vanrija</taxon>
    </lineage>
</organism>
<reference evidence="3 4" key="1">
    <citation type="submission" date="2023-08" db="EMBL/GenBank/DDBJ databases">
        <title>Annotated Genome Sequence of Vanrija albida AlHP1.</title>
        <authorList>
            <person name="Herzog R."/>
        </authorList>
    </citation>
    <scope>NUCLEOTIDE SEQUENCE [LARGE SCALE GENOMIC DNA]</scope>
    <source>
        <strain evidence="3 4">AlHP1</strain>
    </source>
</reference>